<dbReference type="EMBL" id="AAWS01000005">
    <property type="protein sequence ID" value="EAY30815.1"/>
    <property type="molecule type" value="Genomic_DNA"/>
</dbReference>
<gene>
    <name evidence="1" type="ORF">M23134_01139</name>
</gene>
<keyword evidence="2" id="KW-1185">Reference proteome</keyword>
<dbReference type="Proteomes" id="UP000004095">
    <property type="component" value="Unassembled WGS sequence"/>
</dbReference>
<name>A1ZFP1_MICM2</name>
<sequence length="86" mass="10235">MEVKDIYQAIDEARLYHTVSKQTKNNKTYIKFRRHDSVFTFIYTPEQTTTEGSKPAKYVLLKDKEKARLGTLRAMWQDYLEIKGEE</sequence>
<evidence type="ECO:0000313" key="2">
    <source>
        <dbReference type="Proteomes" id="UP000004095"/>
    </source>
</evidence>
<reference evidence="1 2" key="1">
    <citation type="submission" date="2007-01" db="EMBL/GenBank/DDBJ databases">
        <authorList>
            <person name="Haygood M."/>
            <person name="Podell S."/>
            <person name="Anderson C."/>
            <person name="Hopkinson B."/>
            <person name="Roe K."/>
            <person name="Barbeau K."/>
            <person name="Gaasterland T."/>
            <person name="Ferriera S."/>
            <person name="Johnson J."/>
            <person name="Kravitz S."/>
            <person name="Beeson K."/>
            <person name="Sutton G."/>
            <person name="Rogers Y.-H."/>
            <person name="Friedman R."/>
            <person name="Frazier M."/>
            <person name="Venter J.C."/>
        </authorList>
    </citation>
    <scope>NUCLEOTIDE SEQUENCE [LARGE SCALE GENOMIC DNA]</scope>
    <source>
        <strain evidence="1 2">ATCC 23134</strain>
    </source>
</reference>
<dbReference type="RefSeq" id="WP_002694521.1">
    <property type="nucleotide sequence ID" value="NZ_AAWS01000005.1"/>
</dbReference>
<proteinExistence type="predicted"/>
<dbReference type="AlphaFoldDB" id="A1ZFP1"/>
<comment type="caution">
    <text evidence="1">The sequence shown here is derived from an EMBL/GenBank/DDBJ whole genome shotgun (WGS) entry which is preliminary data.</text>
</comment>
<evidence type="ECO:0000313" key="1">
    <source>
        <dbReference type="EMBL" id="EAY30815.1"/>
    </source>
</evidence>
<accession>A1ZFP1</accession>
<organism evidence="1 2">
    <name type="scientific">Microscilla marina ATCC 23134</name>
    <dbReference type="NCBI Taxonomy" id="313606"/>
    <lineage>
        <taxon>Bacteria</taxon>
        <taxon>Pseudomonadati</taxon>
        <taxon>Bacteroidota</taxon>
        <taxon>Cytophagia</taxon>
        <taxon>Cytophagales</taxon>
        <taxon>Microscillaceae</taxon>
        <taxon>Microscilla</taxon>
    </lineage>
</organism>
<protein>
    <submittedName>
        <fullName evidence="1">Uncharacterized protein</fullName>
    </submittedName>
</protein>